<name>A2BPG1_PROMS</name>
<feature type="coiled-coil region" evidence="1">
    <location>
        <begin position="69"/>
        <end position="121"/>
    </location>
</feature>
<evidence type="ECO:0000313" key="3">
    <source>
        <dbReference type="Proteomes" id="UP000002590"/>
    </source>
</evidence>
<dbReference type="STRING" id="146891.A9601_03841"/>
<protein>
    <submittedName>
        <fullName evidence="2">Uncharacterized protein</fullName>
    </submittedName>
</protein>
<accession>A2BPG1</accession>
<sequence length="124" mass="14432">MIGKYCAVMLGKPKFGVFAVSISSVIILSYFKELSDIEFVLIQGSLMYSMFDLIFETPSYRQVYVISDSEMKELKKNQHQEELDEITTQKVRLEDAFKAQLKHLEEREKEVKKELKVLSVSKNK</sequence>
<dbReference type="eggNOG" id="ENOG5032CWF">
    <property type="taxonomic scope" value="Bacteria"/>
</dbReference>
<dbReference type="HOGENOM" id="CLU_2094669_0_0_3"/>
<gene>
    <name evidence="2" type="ordered locus">A9601_03841</name>
</gene>
<evidence type="ECO:0000256" key="1">
    <source>
        <dbReference type="SAM" id="Coils"/>
    </source>
</evidence>
<proteinExistence type="predicted"/>
<reference evidence="2 3" key="1">
    <citation type="journal article" date="2007" name="PLoS Genet.">
        <title>Patterns and implications of gene gain and loss in the evolution of Prochlorococcus.</title>
        <authorList>
            <person name="Kettler G.C."/>
            <person name="Martiny A.C."/>
            <person name="Huang K."/>
            <person name="Zucker J."/>
            <person name="Coleman M.L."/>
            <person name="Rodrigue S."/>
            <person name="Chen F."/>
            <person name="Lapidus A."/>
            <person name="Ferriera S."/>
            <person name="Johnson J."/>
            <person name="Steglich C."/>
            <person name="Church G.M."/>
            <person name="Richardson P."/>
            <person name="Chisholm S.W."/>
        </authorList>
    </citation>
    <scope>NUCLEOTIDE SEQUENCE [LARGE SCALE GENOMIC DNA]</scope>
    <source>
        <strain evidence="2 3">AS9601</strain>
    </source>
</reference>
<dbReference type="Proteomes" id="UP000002590">
    <property type="component" value="Chromosome"/>
</dbReference>
<evidence type="ECO:0000313" key="2">
    <source>
        <dbReference type="EMBL" id="ABM69672.1"/>
    </source>
</evidence>
<dbReference type="AlphaFoldDB" id="A2BPG1"/>
<dbReference type="KEGG" id="pmb:A9601_03841"/>
<organism evidence="2 3">
    <name type="scientific">Prochlorococcus marinus (strain AS9601)</name>
    <dbReference type="NCBI Taxonomy" id="146891"/>
    <lineage>
        <taxon>Bacteria</taxon>
        <taxon>Bacillati</taxon>
        <taxon>Cyanobacteriota</taxon>
        <taxon>Cyanophyceae</taxon>
        <taxon>Synechococcales</taxon>
        <taxon>Prochlorococcaceae</taxon>
        <taxon>Prochlorococcus</taxon>
    </lineage>
</organism>
<keyword evidence="1" id="KW-0175">Coiled coil</keyword>
<dbReference type="EMBL" id="CP000551">
    <property type="protein sequence ID" value="ABM69672.1"/>
    <property type="molecule type" value="Genomic_DNA"/>
</dbReference>